<organism evidence="2 3">
    <name type="scientific">[Eubacterium] siraeum DSM 15702</name>
    <dbReference type="NCBI Taxonomy" id="428128"/>
    <lineage>
        <taxon>Bacteria</taxon>
        <taxon>Bacillati</taxon>
        <taxon>Bacillota</taxon>
        <taxon>Clostridia</taxon>
        <taxon>Eubacteriales</taxon>
        <taxon>Oscillospiraceae</taxon>
        <taxon>Oscillospiraceae incertae sedis</taxon>
    </lineage>
</organism>
<feature type="domain" description="DUF1854" evidence="1">
    <location>
        <begin position="47"/>
        <end position="180"/>
    </location>
</feature>
<sequence>MQKGALMKQNTTAIYDVDTLNILSPDKIGLTETESGYLEFSYDGRDYEKVDLTRLVPFNDENRYISVSYKNEEDEWKEIGVIKDLDDLSADTKKTADDYLKLKYYIPEIKKIHRITDNQMGYLFLEADTTAGEKKIAVYDWWHNFRVIHGKMLAVTDADGNRYSVPDVDRLDKASIKKLQLFI</sequence>
<evidence type="ECO:0000259" key="1">
    <source>
        <dbReference type="Pfam" id="PF08909"/>
    </source>
</evidence>
<proteinExistence type="predicted"/>
<dbReference type="AlphaFoldDB" id="B0MQY9"/>
<dbReference type="Proteomes" id="UP000005326">
    <property type="component" value="Unassembled WGS sequence"/>
</dbReference>
<protein>
    <recommendedName>
        <fullName evidence="1">DUF1854 domain-containing protein</fullName>
    </recommendedName>
</protein>
<evidence type="ECO:0000313" key="3">
    <source>
        <dbReference type="Proteomes" id="UP000005326"/>
    </source>
</evidence>
<dbReference type="InterPro" id="IPR015005">
    <property type="entry name" value="DUF1854"/>
</dbReference>
<reference evidence="2" key="2">
    <citation type="submission" date="2014-06" db="EMBL/GenBank/DDBJ databases">
        <title>Draft genome sequence of Eubacterium siraeum (DSM 15702).</title>
        <authorList>
            <person name="Sudarsanam P."/>
            <person name="Ley R."/>
            <person name="Guruge J."/>
            <person name="Turnbaugh P.J."/>
            <person name="Mahowald M."/>
            <person name="Liep D."/>
            <person name="Gordon J."/>
        </authorList>
    </citation>
    <scope>NUCLEOTIDE SEQUENCE</scope>
    <source>
        <strain evidence="2">DSM 15702</strain>
    </source>
</reference>
<dbReference type="EMBL" id="ABCA03000053">
    <property type="protein sequence ID" value="EDR99906.1"/>
    <property type="molecule type" value="Genomic_DNA"/>
</dbReference>
<evidence type="ECO:0000313" key="2">
    <source>
        <dbReference type="EMBL" id="EDR99906.1"/>
    </source>
</evidence>
<keyword evidence="3" id="KW-1185">Reference proteome</keyword>
<name>B0MQY9_9FIRM</name>
<dbReference type="Pfam" id="PF08909">
    <property type="entry name" value="DUF1854"/>
    <property type="match status" value="1"/>
</dbReference>
<reference evidence="2" key="1">
    <citation type="submission" date="2007-10" db="EMBL/GenBank/DDBJ databases">
        <authorList>
            <person name="Fulton L."/>
            <person name="Clifton S."/>
            <person name="Fulton B."/>
            <person name="Xu J."/>
            <person name="Minx P."/>
            <person name="Pepin K.H."/>
            <person name="Johnson M."/>
            <person name="Thiruvilangam P."/>
            <person name="Bhonagiri V."/>
            <person name="Nash W.E."/>
            <person name="Mardis E.R."/>
            <person name="Wilson R.K."/>
        </authorList>
    </citation>
    <scope>NUCLEOTIDE SEQUENCE [LARGE SCALE GENOMIC DNA]</scope>
    <source>
        <strain evidence="2">DSM 15702</strain>
    </source>
</reference>
<accession>B0MQY9</accession>
<gene>
    <name evidence="2" type="ORF">EUBSIR_02256</name>
</gene>
<comment type="caution">
    <text evidence="2">The sequence shown here is derived from an EMBL/GenBank/DDBJ whole genome shotgun (WGS) entry which is preliminary data.</text>
</comment>